<dbReference type="Proteomes" id="UP000276215">
    <property type="component" value="Unassembled WGS sequence"/>
</dbReference>
<name>A0A3N4JES3_9PEZI</name>
<feature type="compositionally biased region" description="Basic and acidic residues" evidence="1">
    <location>
        <begin position="137"/>
        <end position="149"/>
    </location>
</feature>
<reference evidence="2 3" key="1">
    <citation type="journal article" date="2018" name="Nat. Ecol. Evol.">
        <title>Pezizomycetes genomes reveal the molecular basis of ectomycorrhizal truffle lifestyle.</title>
        <authorList>
            <person name="Murat C."/>
            <person name="Payen T."/>
            <person name="Noel B."/>
            <person name="Kuo A."/>
            <person name="Morin E."/>
            <person name="Chen J."/>
            <person name="Kohler A."/>
            <person name="Krizsan K."/>
            <person name="Balestrini R."/>
            <person name="Da Silva C."/>
            <person name="Montanini B."/>
            <person name="Hainaut M."/>
            <person name="Levati E."/>
            <person name="Barry K.W."/>
            <person name="Belfiori B."/>
            <person name="Cichocki N."/>
            <person name="Clum A."/>
            <person name="Dockter R.B."/>
            <person name="Fauchery L."/>
            <person name="Guy J."/>
            <person name="Iotti M."/>
            <person name="Le Tacon F."/>
            <person name="Lindquist E.A."/>
            <person name="Lipzen A."/>
            <person name="Malagnac F."/>
            <person name="Mello A."/>
            <person name="Molinier V."/>
            <person name="Miyauchi S."/>
            <person name="Poulain J."/>
            <person name="Riccioni C."/>
            <person name="Rubini A."/>
            <person name="Sitrit Y."/>
            <person name="Splivallo R."/>
            <person name="Traeger S."/>
            <person name="Wang M."/>
            <person name="Zifcakova L."/>
            <person name="Wipf D."/>
            <person name="Zambonelli A."/>
            <person name="Paolocci F."/>
            <person name="Nowrousian M."/>
            <person name="Ottonello S."/>
            <person name="Baldrian P."/>
            <person name="Spatafora J.W."/>
            <person name="Henrissat B."/>
            <person name="Nagy L.G."/>
            <person name="Aury J.M."/>
            <person name="Wincker P."/>
            <person name="Grigoriev I.V."/>
            <person name="Bonfante P."/>
            <person name="Martin F.M."/>
        </authorList>
    </citation>
    <scope>NUCLEOTIDE SEQUENCE [LARGE SCALE GENOMIC DNA]</scope>
    <source>
        <strain evidence="2 3">120613-1</strain>
    </source>
</reference>
<evidence type="ECO:0000313" key="2">
    <source>
        <dbReference type="EMBL" id="RPA96755.1"/>
    </source>
</evidence>
<keyword evidence="3" id="KW-1185">Reference proteome</keyword>
<proteinExistence type="predicted"/>
<dbReference type="AlphaFoldDB" id="A0A3N4JES3"/>
<protein>
    <submittedName>
        <fullName evidence="2">Uncharacterized protein</fullName>
    </submittedName>
</protein>
<sequence length="149" mass="16524">MEKSVYVASVPKFLKELPAKVEEKRAALEKGVTEKWEGTKVNTINKGLDHPFPLALVVGPDDRARDWTEERKPVPILGKLLPDVCATKEVVAEKWPEEIIFPSYTSTASLCFKGKWSLKGVTRGMMLVTPKSGSSGSKDKSSPKEKKPR</sequence>
<feature type="region of interest" description="Disordered" evidence="1">
    <location>
        <begin position="127"/>
        <end position="149"/>
    </location>
</feature>
<evidence type="ECO:0000256" key="1">
    <source>
        <dbReference type="SAM" id="MobiDB-lite"/>
    </source>
</evidence>
<evidence type="ECO:0000313" key="3">
    <source>
        <dbReference type="Proteomes" id="UP000276215"/>
    </source>
</evidence>
<gene>
    <name evidence="2" type="ORF">L873DRAFT_1810788</name>
</gene>
<dbReference type="EMBL" id="ML120411">
    <property type="protein sequence ID" value="RPA96755.1"/>
    <property type="molecule type" value="Genomic_DNA"/>
</dbReference>
<organism evidence="2 3">
    <name type="scientific">Choiromyces venosus 120613-1</name>
    <dbReference type="NCBI Taxonomy" id="1336337"/>
    <lineage>
        <taxon>Eukaryota</taxon>
        <taxon>Fungi</taxon>
        <taxon>Dikarya</taxon>
        <taxon>Ascomycota</taxon>
        <taxon>Pezizomycotina</taxon>
        <taxon>Pezizomycetes</taxon>
        <taxon>Pezizales</taxon>
        <taxon>Tuberaceae</taxon>
        <taxon>Choiromyces</taxon>
    </lineage>
</organism>
<accession>A0A3N4JES3</accession>